<gene>
    <name evidence="1" type="ORF">D5R40_13345</name>
</gene>
<proteinExistence type="predicted"/>
<organism evidence="1 2">
    <name type="scientific">Okeania hirsuta</name>
    <dbReference type="NCBI Taxonomy" id="1458930"/>
    <lineage>
        <taxon>Bacteria</taxon>
        <taxon>Bacillati</taxon>
        <taxon>Cyanobacteriota</taxon>
        <taxon>Cyanophyceae</taxon>
        <taxon>Oscillatoriophycideae</taxon>
        <taxon>Oscillatoriales</taxon>
        <taxon>Microcoleaceae</taxon>
        <taxon>Okeania</taxon>
    </lineage>
</organism>
<evidence type="ECO:0008006" key="3">
    <source>
        <dbReference type="Google" id="ProtNLM"/>
    </source>
</evidence>
<dbReference type="RefSeq" id="WP_124154744.1">
    <property type="nucleotide sequence ID" value="NZ_CAWOLW010000601.1"/>
</dbReference>
<dbReference type="AlphaFoldDB" id="A0A3N6PBV3"/>
<dbReference type="EMBL" id="RCBY01000064">
    <property type="protein sequence ID" value="RQH43254.1"/>
    <property type="molecule type" value="Genomic_DNA"/>
</dbReference>
<dbReference type="Proteomes" id="UP000269154">
    <property type="component" value="Unassembled WGS sequence"/>
</dbReference>
<reference evidence="1 2" key="1">
    <citation type="journal article" date="2018" name="ACS Chem. Biol.">
        <title>Ketoreductase domain dysfunction expands chemodiversity: malyngamide biosynthesis in the cyanobacterium Okeania hirsuta.</title>
        <authorList>
            <person name="Moss N.A."/>
            <person name="Leao T."/>
            <person name="Rankin M."/>
            <person name="McCullough T.M."/>
            <person name="Qu P."/>
            <person name="Korobeynikov A."/>
            <person name="Smith J.L."/>
            <person name="Gerwick L."/>
            <person name="Gerwick W.H."/>
        </authorList>
    </citation>
    <scope>NUCLEOTIDE SEQUENCE [LARGE SCALE GENOMIC DNA]</scope>
    <source>
        <strain evidence="1 2">PAB10Feb10-1</strain>
    </source>
</reference>
<accession>A0A3N6PBV3</accession>
<evidence type="ECO:0000313" key="2">
    <source>
        <dbReference type="Proteomes" id="UP000269154"/>
    </source>
</evidence>
<evidence type="ECO:0000313" key="1">
    <source>
        <dbReference type="EMBL" id="RQH43254.1"/>
    </source>
</evidence>
<protein>
    <recommendedName>
        <fullName evidence="3">Lipoprotein</fullName>
    </recommendedName>
</protein>
<comment type="caution">
    <text evidence="1">The sequence shown here is derived from an EMBL/GenBank/DDBJ whole genome shotgun (WGS) entry which is preliminary data.</text>
</comment>
<name>A0A3N6PBV3_9CYAN</name>
<sequence>MNNKNLAITLATVVFLAACDVGNNSHIKLKRDGYHSSSYPNYINRRKVGIKNHIPANSNTSYVVSYCQEFMEYEMGIPRNSRWSSRKNITESTSGWQWQGWVEFDGERSNFICNIDNNEVTAYFHKETYPDYFPDHFYGGGDRMNKSNISVVSSCKEFMQYEMGIPSNGRWSSTQNVTKTAEGWQWQGWVNVYGEKNKFVCTVDPNGVRVATNFEDSYNYEYEYNYTY</sequence>
<keyword evidence="2" id="KW-1185">Reference proteome</keyword>
<dbReference type="OrthoDB" id="453771at2"/>
<dbReference type="PROSITE" id="PS51257">
    <property type="entry name" value="PROKAR_LIPOPROTEIN"/>
    <property type="match status" value="1"/>
</dbReference>